<accession>A0A075SD61</accession>
<name>A0A075SD61_STRSU</name>
<dbReference type="HOGENOM" id="CLU_2604668_0_0_9"/>
<sequence length="79" mass="9178">MAKNQELINHIHLAFKEKGQSEQLMQWDNLISIVINRDFDEQKANTFFEAHACLLSVFANDLIEFMLDMFMEEGGNANE</sequence>
<dbReference type="AlphaFoldDB" id="A0A075SD61"/>
<evidence type="ECO:0000313" key="1">
    <source>
        <dbReference type="EMBL" id="AIG43302.1"/>
    </source>
</evidence>
<dbReference type="PATRIC" id="fig|1214179.4.peg.827"/>
<gene>
    <name evidence="1" type="ORF">ID09_04340</name>
</gene>
<protein>
    <submittedName>
        <fullName evidence="1">Uncharacterized protein</fullName>
    </submittedName>
</protein>
<evidence type="ECO:0000313" key="2">
    <source>
        <dbReference type="Proteomes" id="UP000028185"/>
    </source>
</evidence>
<dbReference type="Proteomes" id="UP000028185">
    <property type="component" value="Chromosome"/>
</dbReference>
<reference evidence="1 2" key="1">
    <citation type="journal article" date="2014" name="Genome Announc.">
        <title>Whole-Genome Sequence of Streptococcus suis Serotype 4 Reference Strain 6407.</title>
        <authorList>
            <person name="Wang K."/>
            <person name="Chen J."/>
            <person name="Yao H."/>
            <person name="Lu C."/>
        </authorList>
    </citation>
    <scope>NUCLEOTIDE SEQUENCE [LARGE SCALE GENOMIC DNA]</scope>
    <source>
        <strain evidence="1">6407</strain>
    </source>
</reference>
<proteinExistence type="predicted"/>
<dbReference type="RefSeq" id="WP_024390780.1">
    <property type="nucleotide sequence ID" value="NZ_ALLE01000039.1"/>
</dbReference>
<dbReference type="EMBL" id="CP008921">
    <property type="protein sequence ID" value="AIG43302.1"/>
    <property type="molecule type" value="Genomic_DNA"/>
</dbReference>
<organism evidence="1 2">
    <name type="scientific">Streptococcus suis 6407</name>
    <dbReference type="NCBI Taxonomy" id="1214179"/>
    <lineage>
        <taxon>Bacteria</taxon>
        <taxon>Bacillati</taxon>
        <taxon>Bacillota</taxon>
        <taxon>Bacilli</taxon>
        <taxon>Lactobacillales</taxon>
        <taxon>Streptococcaceae</taxon>
        <taxon>Streptococcus</taxon>
    </lineage>
</organism>